<proteinExistence type="predicted"/>
<dbReference type="Proteomes" id="UP000492821">
    <property type="component" value="Unassembled WGS sequence"/>
</dbReference>
<reference evidence="3" key="2">
    <citation type="submission" date="2020-10" db="UniProtKB">
        <authorList>
            <consortium name="WormBaseParasite"/>
        </authorList>
    </citation>
    <scope>IDENTIFICATION</scope>
</reference>
<dbReference type="AlphaFoldDB" id="A0A7E4VVI6"/>
<name>A0A7E4VVI6_PANRE</name>
<protein>
    <submittedName>
        <fullName evidence="3">Uncharacterized protein</fullName>
    </submittedName>
</protein>
<evidence type="ECO:0000313" key="3">
    <source>
        <dbReference type="WBParaSite" id="Pan_g3681.t1"/>
    </source>
</evidence>
<organism evidence="2 3">
    <name type="scientific">Panagrellus redivivus</name>
    <name type="common">Microworm</name>
    <dbReference type="NCBI Taxonomy" id="6233"/>
    <lineage>
        <taxon>Eukaryota</taxon>
        <taxon>Metazoa</taxon>
        <taxon>Ecdysozoa</taxon>
        <taxon>Nematoda</taxon>
        <taxon>Chromadorea</taxon>
        <taxon>Rhabditida</taxon>
        <taxon>Tylenchina</taxon>
        <taxon>Panagrolaimomorpha</taxon>
        <taxon>Panagrolaimoidea</taxon>
        <taxon>Panagrolaimidae</taxon>
        <taxon>Panagrellus</taxon>
    </lineage>
</organism>
<dbReference type="WBParaSite" id="Pan_g3681.t1">
    <property type="protein sequence ID" value="Pan_g3681.t1"/>
    <property type="gene ID" value="Pan_g3681"/>
</dbReference>
<evidence type="ECO:0000256" key="1">
    <source>
        <dbReference type="SAM" id="SignalP"/>
    </source>
</evidence>
<feature type="signal peptide" evidence="1">
    <location>
        <begin position="1"/>
        <end position="20"/>
    </location>
</feature>
<evidence type="ECO:0000313" key="2">
    <source>
        <dbReference type="Proteomes" id="UP000492821"/>
    </source>
</evidence>
<reference evidence="2" key="1">
    <citation type="journal article" date="2013" name="Genetics">
        <title>The draft genome and transcriptome of Panagrellus redivivus are shaped by the harsh demands of a free-living lifestyle.</title>
        <authorList>
            <person name="Srinivasan J."/>
            <person name="Dillman A.R."/>
            <person name="Macchietto M.G."/>
            <person name="Heikkinen L."/>
            <person name="Lakso M."/>
            <person name="Fracchia K.M."/>
            <person name="Antoshechkin I."/>
            <person name="Mortazavi A."/>
            <person name="Wong G."/>
            <person name="Sternberg P.W."/>
        </authorList>
    </citation>
    <scope>NUCLEOTIDE SEQUENCE [LARGE SCALE GENOMIC DNA]</scope>
    <source>
        <strain evidence="2">MT8872</strain>
    </source>
</reference>
<accession>A0A7E4VVI6</accession>
<keyword evidence="2" id="KW-1185">Reference proteome</keyword>
<keyword evidence="1" id="KW-0732">Signal</keyword>
<feature type="chain" id="PRO_5028937987" evidence="1">
    <location>
        <begin position="21"/>
        <end position="99"/>
    </location>
</feature>
<sequence>MTRLSVLILSLYLLSEVTDARRYKLANLYQLMSTGICEQDPKCKREREILLARRDKFEAEYDAKVACSPGLTETILNALFKLACFLSPVSYEPCNVPVE</sequence>